<dbReference type="PROSITE" id="PS51155">
    <property type="entry name" value="CHIT_BIND_RR_2"/>
    <property type="match status" value="1"/>
</dbReference>
<dbReference type="PANTHER" id="PTHR10380">
    <property type="entry name" value="CUTICLE PROTEIN"/>
    <property type="match status" value="1"/>
</dbReference>
<keyword evidence="1 2" id="KW-0193">Cuticle</keyword>
<evidence type="ECO:0000256" key="4">
    <source>
        <dbReference type="SAM" id="SignalP"/>
    </source>
</evidence>
<organism evidence="5 6">
    <name type="scientific">Homarus americanus</name>
    <name type="common">American lobster</name>
    <dbReference type="NCBI Taxonomy" id="6706"/>
    <lineage>
        <taxon>Eukaryota</taxon>
        <taxon>Metazoa</taxon>
        <taxon>Ecdysozoa</taxon>
        <taxon>Arthropoda</taxon>
        <taxon>Crustacea</taxon>
        <taxon>Multicrustacea</taxon>
        <taxon>Malacostraca</taxon>
        <taxon>Eumalacostraca</taxon>
        <taxon>Eucarida</taxon>
        <taxon>Decapoda</taxon>
        <taxon>Pleocyemata</taxon>
        <taxon>Astacidea</taxon>
        <taxon>Nephropoidea</taxon>
        <taxon>Nephropidae</taxon>
        <taxon>Homarus</taxon>
    </lineage>
</organism>
<dbReference type="Proteomes" id="UP000747542">
    <property type="component" value="Unassembled WGS sequence"/>
</dbReference>
<feature type="signal peptide" evidence="4">
    <location>
        <begin position="1"/>
        <end position="19"/>
    </location>
</feature>
<dbReference type="AlphaFoldDB" id="A0A8J5K6N8"/>
<evidence type="ECO:0000256" key="3">
    <source>
        <dbReference type="SAM" id="MobiDB-lite"/>
    </source>
</evidence>
<name>A0A8J5K6N8_HOMAM</name>
<evidence type="ECO:0000313" key="6">
    <source>
        <dbReference type="Proteomes" id="UP000747542"/>
    </source>
</evidence>
<dbReference type="GO" id="GO:0062129">
    <property type="term" value="C:chitin-based extracellular matrix"/>
    <property type="evidence" value="ECO:0007669"/>
    <property type="project" value="TreeGrafter"/>
</dbReference>
<protein>
    <submittedName>
        <fullName evidence="5">Cuticle protein 6-like 13</fullName>
    </submittedName>
</protein>
<dbReference type="InterPro" id="IPR000618">
    <property type="entry name" value="Insect_cuticle"/>
</dbReference>
<proteinExistence type="predicted"/>
<keyword evidence="4" id="KW-0732">Signal</keyword>
<dbReference type="PRINTS" id="PR00947">
    <property type="entry name" value="CUTICLE"/>
</dbReference>
<dbReference type="Pfam" id="PF00379">
    <property type="entry name" value="Chitin_bind_4"/>
    <property type="match status" value="1"/>
</dbReference>
<keyword evidence="6" id="KW-1185">Reference proteome</keyword>
<dbReference type="PANTHER" id="PTHR10380:SF173">
    <property type="entry name" value="CUTICULAR PROTEIN 47EF, ISOFORM C-RELATED"/>
    <property type="match status" value="1"/>
</dbReference>
<evidence type="ECO:0000313" key="5">
    <source>
        <dbReference type="EMBL" id="KAG7170521.1"/>
    </source>
</evidence>
<evidence type="ECO:0000256" key="1">
    <source>
        <dbReference type="ARBA" id="ARBA00022460"/>
    </source>
</evidence>
<gene>
    <name evidence="5" type="primary">Cu6-L13</name>
    <name evidence="5" type="ORF">Hamer_G023987</name>
</gene>
<comment type="caution">
    <text evidence="5">The sequence shown here is derived from an EMBL/GenBank/DDBJ whole genome shotgun (WGS) entry which is preliminary data.</text>
</comment>
<accession>A0A8J5K6N8</accession>
<reference evidence="5" key="1">
    <citation type="journal article" date="2021" name="Sci. Adv.">
        <title>The American lobster genome reveals insights on longevity, neural, and immune adaptations.</title>
        <authorList>
            <person name="Polinski J.M."/>
            <person name="Zimin A.V."/>
            <person name="Clark K.F."/>
            <person name="Kohn A.B."/>
            <person name="Sadowski N."/>
            <person name="Timp W."/>
            <person name="Ptitsyn A."/>
            <person name="Khanna P."/>
            <person name="Romanova D.Y."/>
            <person name="Williams P."/>
            <person name="Greenwood S.J."/>
            <person name="Moroz L.L."/>
            <person name="Walt D.R."/>
            <person name="Bodnar A.G."/>
        </authorList>
    </citation>
    <scope>NUCLEOTIDE SEQUENCE</scope>
    <source>
        <strain evidence="5">GMGI-L3</strain>
    </source>
</reference>
<evidence type="ECO:0000256" key="2">
    <source>
        <dbReference type="PROSITE-ProRule" id="PRU00497"/>
    </source>
</evidence>
<dbReference type="InterPro" id="IPR050468">
    <property type="entry name" value="Cuticle_Struct_Prot"/>
</dbReference>
<feature type="chain" id="PRO_5035164037" evidence="4">
    <location>
        <begin position="20"/>
        <end position="104"/>
    </location>
</feature>
<feature type="region of interest" description="Disordered" evidence="3">
    <location>
        <begin position="27"/>
        <end position="47"/>
    </location>
</feature>
<dbReference type="GO" id="GO:0008010">
    <property type="term" value="F:structural constituent of chitin-based larval cuticle"/>
    <property type="evidence" value="ECO:0007669"/>
    <property type="project" value="TreeGrafter"/>
</dbReference>
<dbReference type="EMBL" id="JAHLQT010013974">
    <property type="protein sequence ID" value="KAG7170521.1"/>
    <property type="molecule type" value="Genomic_DNA"/>
</dbReference>
<sequence length="104" mass="11290">MKTFLVAASLVAVMALAAARRNTVYEFETDDQTQEQEGHPGSSVRGSYSWMSPTGVIFTVEYVADELGFRVTKSNAVPLTHGGVAADGNQGSFVPQTHNSYRYL</sequence>